<protein>
    <submittedName>
        <fullName evidence="1">Uncharacterized protein</fullName>
    </submittedName>
</protein>
<name>A0ACB9GU92_9ASTR</name>
<organism evidence="1 2">
    <name type="scientific">Smallanthus sonchifolius</name>
    <dbReference type="NCBI Taxonomy" id="185202"/>
    <lineage>
        <taxon>Eukaryota</taxon>
        <taxon>Viridiplantae</taxon>
        <taxon>Streptophyta</taxon>
        <taxon>Embryophyta</taxon>
        <taxon>Tracheophyta</taxon>
        <taxon>Spermatophyta</taxon>
        <taxon>Magnoliopsida</taxon>
        <taxon>eudicotyledons</taxon>
        <taxon>Gunneridae</taxon>
        <taxon>Pentapetalae</taxon>
        <taxon>asterids</taxon>
        <taxon>campanulids</taxon>
        <taxon>Asterales</taxon>
        <taxon>Asteraceae</taxon>
        <taxon>Asteroideae</taxon>
        <taxon>Heliantheae alliance</taxon>
        <taxon>Millerieae</taxon>
        <taxon>Smallanthus</taxon>
    </lineage>
</organism>
<evidence type="ECO:0000313" key="1">
    <source>
        <dbReference type="EMBL" id="KAI3787079.1"/>
    </source>
</evidence>
<keyword evidence="2" id="KW-1185">Reference proteome</keyword>
<accession>A0ACB9GU92</accession>
<sequence>MVRFVLFILILAHTFLTLSARHSGIEPTKVETPAFSPLSDRHTQIAEAPRSRKIGKHHVSKSEPPTTGQSSDHEENVVSTTEEDGMYLEKHHHHHGSSSVDKSIAGGGVILGGLLMAFVVSIVCYIRATRRKSMVEPPTPTTARSASP</sequence>
<comment type="caution">
    <text evidence="1">The sequence shown here is derived from an EMBL/GenBank/DDBJ whole genome shotgun (WGS) entry which is preliminary data.</text>
</comment>
<dbReference type="Proteomes" id="UP001056120">
    <property type="component" value="Linkage Group LG13"/>
</dbReference>
<gene>
    <name evidence="1" type="ORF">L1987_41271</name>
</gene>
<reference evidence="2" key="1">
    <citation type="journal article" date="2022" name="Mol. Ecol. Resour.">
        <title>The genomes of chicory, endive, great burdock and yacon provide insights into Asteraceae palaeo-polyploidization history and plant inulin production.</title>
        <authorList>
            <person name="Fan W."/>
            <person name="Wang S."/>
            <person name="Wang H."/>
            <person name="Wang A."/>
            <person name="Jiang F."/>
            <person name="Liu H."/>
            <person name="Zhao H."/>
            <person name="Xu D."/>
            <person name="Zhang Y."/>
        </authorList>
    </citation>
    <scope>NUCLEOTIDE SEQUENCE [LARGE SCALE GENOMIC DNA]</scope>
    <source>
        <strain evidence="2">cv. Yunnan</strain>
    </source>
</reference>
<dbReference type="EMBL" id="CM042030">
    <property type="protein sequence ID" value="KAI3787079.1"/>
    <property type="molecule type" value="Genomic_DNA"/>
</dbReference>
<reference evidence="1 2" key="2">
    <citation type="journal article" date="2022" name="Mol. Ecol. Resour.">
        <title>The genomes of chicory, endive, great burdock and yacon provide insights into Asteraceae paleo-polyploidization history and plant inulin production.</title>
        <authorList>
            <person name="Fan W."/>
            <person name="Wang S."/>
            <person name="Wang H."/>
            <person name="Wang A."/>
            <person name="Jiang F."/>
            <person name="Liu H."/>
            <person name="Zhao H."/>
            <person name="Xu D."/>
            <person name="Zhang Y."/>
        </authorList>
    </citation>
    <scope>NUCLEOTIDE SEQUENCE [LARGE SCALE GENOMIC DNA]</scope>
    <source>
        <strain evidence="2">cv. Yunnan</strain>
        <tissue evidence="1">Leaves</tissue>
    </source>
</reference>
<evidence type="ECO:0000313" key="2">
    <source>
        <dbReference type="Proteomes" id="UP001056120"/>
    </source>
</evidence>
<proteinExistence type="predicted"/>